<proteinExistence type="predicted"/>
<sequence length="114" mass="12599">MQHDVEERIRHRAYLIWLEEGKPHGRDAEHWARAQAEVTADTGAPAPAAMDPVEVAEEKPKRRTTRKKVETSADGEAAPAKAPRKRTTKAAAAAEGGDAPKPKRTTRRKKTEDV</sequence>
<evidence type="ECO:0000256" key="1">
    <source>
        <dbReference type="SAM" id="MobiDB-lite"/>
    </source>
</evidence>
<keyword evidence="3" id="KW-1185">Reference proteome</keyword>
<dbReference type="RefSeq" id="WP_153340793.1">
    <property type="nucleotide sequence ID" value="NZ_WIVE01000003.1"/>
</dbReference>
<evidence type="ECO:0000313" key="3">
    <source>
        <dbReference type="Proteomes" id="UP000434582"/>
    </source>
</evidence>
<protein>
    <submittedName>
        <fullName evidence="2">DUF2934 domain-containing protein</fullName>
    </submittedName>
</protein>
<dbReference type="EMBL" id="WIVE01000003">
    <property type="protein sequence ID" value="MQX35370.1"/>
    <property type="molecule type" value="Genomic_DNA"/>
</dbReference>
<evidence type="ECO:0000313" key="2">
    <source>
        <dbReference type="EMBL" id="MQX35370.1"/>
    </source>
</evidence>
<dbReference type="AlphaFoldDB" id="A0A7X1ZDT9"/>
<name>A0A7X1ZDT9_9PROT</name>
<reference evidence="2 3" key="1">
    <citation type="submission" date="2019-10" db="EMBL/GenBank/DDBJ databases">
        <title>Draft whole-genome sequence of the purple nonsulfur photosynthetic bacterium Roseospira navarrensis DSM 15114.</title>
        <authorList>
            <person name="Kyndt J.A."/>
            <person name="Meyer T.E."/>
        </authorList>
    </citation>
    <scope>NUCLEOTIDE SEQUENCE [LARGE SCALE GENOMIC DNA]</scope>
    <source>
        <strain evidence="2 3">DSM 15114</strain>
    </source>
</reference>
<feature type="compositionally biased region" description="Low complexity" evidence="1">
    <location>
        <begin position="89"/>
        <end position="99"/>
    </location>
</feature>
<comment type="caution">
    <text evidence="2">The sequence shown here is derived from an EMBL/GenBank/DDBJ whole genome shotgun (WGS) entry which is preliminary data.</text>
</comment>
<feature type="region of interest" description="Disordered" evidence="1">
    <location>
        <begin position="35"/>
        <end position="114"/>
    </location>
</feature>
<accession>A0A7X1ZDT9</accession>
<dbReference type="InterPro" id="IPR021327">
    <property type="entry name" value="DUF2934"/>
</dbReference>
<dbReference type="OrthoDB" id="9811127at2"/>
<feature type="compositionally biased region" description="Basic residues" evidence="1">
    <location>
        <begin position="102"/>
        <end position="114"/>
    </location>
</feature>
<gene>
    <name evidence="2" type="ORF">GHC57_02445</name>
</gene>
<dbReference type="Pfam" id="PF11154">
    <property type="entry name" value="DUF2934"/>
    <property type="match status" value="1"/>
</dbReference>
<organism evidence="2 3">
    <name type="scientific">Roseospira navarrensis</name>
    <dbReference type="NCBI Taxonomy" id="140058"/>
    <lineage>
        <taxon>Bacteria</taxon>
        <taxon>Pseudomonadati</taxon>
        <taxon>Pseudomonadota</taxon>
        <taxon>Alphaproteobacteria</taxon>
        <taxon>Rhodospirillales</taxon>
        <taxon>Rhodospirillaceae</taxon>
        <taxon>Roseospira</taxon>
    </lineage>
</organism>
<dbReference type="Proteomes" id="UP000434582">
    <property type="component" value="Unassembled WGS sequence"/>
</dbReference>